<feature type="domain" description="F-box associated beta-propeller type 3" evidence="1">
    <location>
        <begin position="78"/>
        <end position="226"/>
    </location>
</feature>
<dbReference type="PANTHER" id="PTHR31672">
    <property type="entry name" value="BNACNNG10540D PROTEIN"/>
    <property type="match status" value="1"/>
</dbReference>
<reference evidence="2 3" key="1">
    <citation type="submission" date="2024-02" db="EMBL/GenBank/DDBJ databases">
        <authorList>
            <person name="Vignale AGUSTIN F."/>
            <person name="Sosa J E."/>
            <person name="Modenutti C."/>
        </authorList>
    </citation>
    <scope>NUCLEOTIDE SEQUENCE [LARGE SCALE GENOMIC DNA]</scope>
</reference>
<dbReference type="InterPro" id="IPR050796">
    <property type="entry name" value="SCF_F-box_component"/>
</dbReference>
<dbReference type="Proteomes" id="UP001642360">
    <property type="component" value="Unassembled WGS sequence"/>
</dbReference>
<proteinExistence type="predicted"/>
<accession>A0ABC8RSH0</accession>
<keyword evidence="3" id="KW-1185">Reference proteome</keyword>
<evidence type="ECO:0000313" key="3">
    <source>
        <dbReference type="Proteomes" id="UP001642360"/>
    </source>
</evidence>
<organism evidence="2 3">
    <name type="scientific">Ilex paraguariensis</name>
    <name type="common">yerba mate</name>
    <dbReference type="NCBI Taxonomy" id="185542"/>
    <lineage>
        <taxon>Eukaryota</taxon>
        <taxon>Viridiplantae</taxon>
        <taxon>Streptophyta</taxon>
        <taxon>Embryophyta</taxon>
        <taxon>Tracheophyta</taxon>
        <taxon>Spermatophyta</taxon>
        <taxon>Magnoliopsida</taxon>
        <taxon>eudicotyledons</taxon>
        <taxon>Gunneridae</taxon>
        <taxon>Pentapetalae</taxon>
        <taxon>asterids</taxon>
        <taxon>campanulids</taxon>
        <taxon>Aquifoliales</taxon>
        <taxon>Aquifoliaceae</taxon>
        <taxon>Ilex</taxon>
    </lineage>
</organism>
<dbReference type="InterPro" id="IPR013187">
    <property type="entry name" value="F-box-assoc_dom_typ3"/>
</dbReference>
<evidence type="ECO:0000313" key="2">
    <source>
        <dbReference type="EMBL" id="CAK9147931.1"/>
    </source>
</evidence>
<dbReference type="NCBIfam" id="TIGR01640">
    <property type="entry name" value="F_box_assoc_1"/>
    <property type="match status" value="1"/>
</dbReference>
<dbReference type="AlphaFoldDB" id="A0ABC8RSH0"/>
<comment type="caution">
    <text evidence="2">The sequence shown here is derived from an EMBL/GenBank/DDBJ whole genome shotgun (WGS) entry which is preliminary data.</text>
</comment>
<gene>
    <name evidence="2" type="ORF">ILEXP_LOCUS15864</name>
</gene>
<dbReference type="EMBL" id="CAUOFW020001724">
    <property type="protein sequence ID" value="CAK9147931.1"/>
    <property type="molecule type" value="Genomic_DNA"/>
</dbReference>
<name>A0ABC8RSH0_9AQUA</name>
<evidence type="ECO:0000259" key="1">
    <source>
        <dbReference type="Pfam" id="PF08268"/>
    </source>
</evidence>
<dbReference type="InterPro" id="IPR017451">
    <property type="entry name" value="F-box-assoc_interact_dom"/>
</dbReference>
<sequence>MNKPNSVGCVFVKCFADIIYDLCANEMTHNTFMRFSDVGEKLVKVGAENLTTAMVELRVALYQNYRAWNGRPDPLCNYNPITGEQMILPSGSKRLPSSYMVSLGFDSSTGKYKVVRKRGIRKGKEVSRFEIISLGESSWRELDVPMLDWQASSVVFCNGVFYCQMLNRISPNYWSIHILAIDVSDETFQVISFVDNFSRPRPYVDMMDLEGSLTLAEHDRHLMKIWRVTGNKVGDFSFESPTAI</sequence>
<protein>
    <recommendedName>
        <fullName evidence="1">F-box associated beta-propeller type 3 domain-containing protein</fullName>
    </recommendedName>
</protein>
<dbReference type="Pfam" id="PF08268">
    <property type="entry name" value="FBA_3"/>
    <property type="match status" value="1"/>
</dbReference>